<dbReference type="Proteomes" id="UP000177718">
    <property type="component" value="Unassembled WGS sequence"/>
</dbReference>
<dbReference type="SUPFAM" id="SSF142338">
    <property type="entry name" value="CofD-like"/>
    <property type="match status" value="1"/>
</dbReference>
<proteinExistence type="predicted"/>
<feature type="non-terminal residue" evidence="2">
    <location>
        <position position="245"/>
    </location>
</feature>
<evidence type="ECO:0000256" key="1">
    <source>
        <dbReference type="ARBA" id="ARBA00022490"/>
    </source>
</evidence>
<dbReference type="InterPro" id="IPR038136">
    <property type="entry name" value="CofD-like_dom_sf"/>
</dbReference>
<dbReference type="STRING" id="1802605.A3A61_03640"/>
<dbReference type="GO" id="GO:0043743">
    <property type="term" value="F:LPPG:FO 2-phospho-L-lactate transferase activity"/>
    <property type="evidence" value="ECO:0007669"/>
    <property type="project" value="InterPro"/>
</dbReference>
<evidence type="ECO:0000313" key="3">
    <source>
        <dbReference type="Proteomes" id="UP000177718"/>
    </source>
</evidence>
<dbReference type="EMBL" id="MHDB01000025">
    <property type="protein sequence ID" value="OGY31817.1"/>
    <property type="molecule type" value="Genomic_DNA"/>
</dbReference>
<name>A0A1G1WXE0_9BACT</name>
<dbReference type="InterPro" id="IPR010119">
    <property type="entry name" value="Gluconeogen_factor"/>
</dbReference>
<dbReference type="PANTHER" id="PTHR30135:SF3">
    <property type="entry name" value="GLUCONEOGENESIS FACTOR-RELATED"/>
    <property type="match status" value="1"/>
</dbReference>
<sequence>MKIGRYVAISGGLGGRVMAQAMREYVREMSILTAVTDSGRSTQVIRELSGIPGPGDTRNVLFDLSALFHPDPYIRALANFLQLRPEFPNSNFNDMPTGNFLFGVAGQKDPDHKISSLVEVLNRVFLPSGIEVWNISDAATHLVAELEDGTKVFGEVNVRAQNKPRIVRAWLEDESACITDQANVRLKNADLITIGPGSLITTQVADILFRGLRESLEKTQGKVVVVSNTTTQPGQTDRFTFYDHI</sequence>
<dbReference type="AlphaFoldDB" id="A0A1G1WXE0"/>
<dbReference type="InterPro" id="IPR002882">
    <property type="entry name" value="CofD"/>
</dbReference>
<dbReference type="Pfam" id="PF01933">
    <property type="entry name" value="CofD"/>
    <property type="match status" value="1"/>
</dbReference>
<evidence type="ECO:0008006" key="4">
    <source>
        <dbReference type="Google" id="ProtNLM"/>
    </source>
</evidence>
<dbReference type="PANTHER" id="PTHR30135">
    <property type="entry name" value="UNCHARACTERIZED PROTEIN YVCK-RELATED"/>
    <property type="match status" value="1"/>
</dbReference>
<accession>A0A1G1WXE0</accession>
<protein>
    <recommendedName>
        <fullName evidence="4">YvcK family protein</fullName>
    </recommendedName>
</protein>
<organism evidence="2 3">
    <name type="scientific">Candidatus Woykebacteria bacterium RIFCSPLOWO2_01_FULL_43_14</name>
    <dbReference type="NCBI Taxonomy" id="1802605"/>
    <lineage>
        <taxon>Bacteria</taxon>
        <taxon>Candidatus Woykeibacteriota</taxon>
    </lineage>
</organism>
<reference evidence="2 3" key="1">
    <citation type="journal article" date="2016" name="Nat. Commun.">
        <title>Thousands of microbial genomes shed light on interconnected biogeochemical processes in an aquifer system.</title>
        <authorList>
            <person name="Anantharaman K."/>
            <person name="Brown C.T."/>
            <person name="Hug L.A."/>
            <person name="Sharon I."/>
            <person name="Castelle C.J."/>
            <person name="Probst A.J."/>
            <person name="Thomas B.C."/>
            <person name="Singh A."/>
            <person name="Wilkins M.J."/>
            <person name="Karaoz U."/>
            <person name="Brodie E.L."/>
            <person name="Williams K.H."/>
            <person name="Hubbard S.S."/>
            <person name="Banfield J.F."/>
        </authorList>
    </citation>
    <scope>NUCLEOTIDE SEQUENCE [LARGE SCALE GENOMIC DNA]</scope>
</reference>
<gene>
    <name evidence="2" type="ORF">A3A61_03640</name>
</gene>
<evidence type="ECO:0000313" key="2">
    <source>
        <dbReference type="EMBL" id="OGY31817.1"/>
    </source>
</evidence>
<comment type="caution">
    <text evidence="2">The sequence shown here is derived from an EMBL/GenBank/DDBJ whole genome shotgun (WGS) entry which is preliminary data.</text>
</comment>
<dbReference type="Gene3D" id="3.40.50.10680">
    <property type="entry name" value="CofD-like domains"/>
    <property type="match status" value="1"/>
</dbReference>
<keyword evidence="1" id="KW-0963">Cytoplasm</keyword>